<dbReference type="HOGENOM" id="CLU_3079391_0_0_4"/>
<evidence type="ECO:0000313" key="1">
    <source>
        <dbReference type="EMBL" id="EEG23630.1"/>
    </source>
</evidence>
<protein>
    <submittedName>
        <fullName evidence="1">Uncharacterized protein</fullName>
    </submittedName>
</protein>
<proteinExistence type="predicted"/>
<comment type="caution">
    <text evidence="1">The sequence shown here is derived from an EMBL/GenBank/DDBJ whole genome shotgun (WGS) entry which is preliminary data.</text>
</comment>
<dbReference type="Proteomes" id="UP000005837">
    <property type="component" value="Unassembled WGS sequence"/>
</dbReference>
<gene>
    <name evidence="1" type="ORF">EIKCOROL_01705</name>
</gene>
<evidence type="ECO:0000313" key="2">
    <source>
        <dbReference type="Proteomes" id="UP000005837"/>
    </source>
</evidence>
<reference evidence="1 2" key="1">
    <citation type="submission" date="2009-01" db="EMBL/GenBank/DDBJ databases">
        <authorList>
            <person name="Fulton L."/>
            <person name="Clifton S."/>
            <person name="Chinwalla A.T."/>
            <person name="Mitreva M."/>
            <person name="Sodergren E."/>
            <person name="Weinstock G."/>
            <person name="Clifton S."/>
            <person name="Dooling D.J."/>
            <person name="Fulton B."/>
            <person name="Minx P."/>
            <person name="Pepin K.H."/>
            <person name="Johnson M."/>
            <person name="Bhonagiri V."/>
            <person name="Nash W.E."/>
            <person name="Mardis E.R."/>
            <person name="Wilson R.K."/>
        </authorList>
    </citation>
    <scope>NUCLEOTIDE SEQUENCE [LARGE SCALE GENOMIC DNA]</scope>
    <source>
        <strain evidence="1 2">ATCC 23834</strain>
    </source>
</reference>
<accession>C0DWF3</accession>
<dbReference type="EMBL" id="ACEA01000034">
    <property type="protein sequence ID" value="EEG23630.1"/>
    <property type="molecule type" value="Genomic_DNA"/>
</dbReference>
<organism evidence="1 2">
    <name type="scientific">Eikenella corrodens ATCC 23834</name>
    <dbReference type="NCBI Taxonomy" id="546274"/>
    <lineage>
        <taxon>Bacteria</taxon>
        <taxon>Pseudomonadati</taxon>
        <taxon>Pseudomonadota</taxon>
        <taxon>Betaproteobacteria</taxon>
        <taxon>Neisseriales</taxon>
        <taxon>Neisseriaceae</taxon>
        <taxon>Eikenella</taxon>
    </lineage>
</organism>
<name>C0DWF3_EIKCO</name>
<sequence length="52" mass="5800">MEIVLIGQLAWWLALSAAAKPPRLHTIGLIYCRAALCLMMEMYLTGLLIQPT</sequence>
<dbReference type="AlphaFoldDB" id="C0DWF3"/>